<protein>
    <submittedName>
        <fullName evidence="2">Carotenoid biosynthesis protein</fullName>
    </submittedName>
</protein>
<keyword evidence="1" id="KW-0812">Transmembrane</keyword>
<sequence>MRKQFIDAALILTAFTSVFLPPDIGQLHIVVGFSFTVICLVHVFTYLNRAVVYAAASFATGLVSELYGVNYGIPFGAKYQYIGAASTPMLFGAVPLNIPLLWLSLGYLALHLGRSFTCSFLWIPLSSLFLVFLDVMLDPVLNGRLWIWLTPGEFYGVPLLNFVGWFAVSALFYSVYHVLEGRPKSLSPAAIAAFVLIALNMAFANLVNGMWLATAVGLPPILIASAMALGRQVFRRKSDSTTAQ</sequence>
<dbReference type="Pfam" id="PF04240">
    <property type="entry name" value="Caroten_synth"/>
    <property type="match status" value="1"/>
</dbReference>
<keyword evidence="1" id="KW-0472">Membrane</keyword>
<proteinExistence type="predicted"/>
<dbReference type="EMBL" id="DRWN01000075">
    <property type="protein sequence ID" value="HHK69251.1"/>
    <property type="molecule type" value="Genomic_DNA"/>
</dbReference>
<feature type="transmembrane region" description="Helical" evidence="1">
    <location>
        <begin position="210"/>
        <end position="230"/>
    </location>
</feature>
<dbReference type="InterPro" id="IPR007354">
    <property type="entry name" value="CruF-like"/>
</dbReference>
<comment type="caution">
    <text evidence="2">The sequence shown here is derived from an EMBL/GenBank/DDBJ whole genome shotgun (WGS) entry which is preliminary data.</text>
</comment>
<dbReference type="PANTHER" id="PTHR39419:SF1">
    <property type="entry name" value="SLL0814 PROTEIN"/>
    <property type="match status" value="1"/>
</dbReference>
<name>A0A7C5QEN6_CALS0</name>
<feature type="transmembrane region" description="Helical" evidence="1">
    <location>
        <begin position="89"/>
        <end position="110"/>
    </location>
</feature>
<feature type="transmembrane region" description="Helical" evidence="1">
    <location>
        <begin position="27"/>
        <end position="44"/>
    </location>
</feature>
<evidence type="ECO:0000313" key="2">
    <source>
        <dbReference type="EMBL" id="HHK69251.1"/>
    </source>
</evidence>
<reference evidence="2" key="1">
    <citation type="journal article" date="2020" name="mSystems">
        <title>Genome- and Community-Level Interaction Insights into Carbon Utilization and Element Cycling Functions of Hydrothermarchaeota in Hydrothermal Sediment.</title>
        <authorList>
            <person name="Zhou Z."/>
            <person name="Liu Y."/>
            <person name="Xu W."/>
            <person name="Pan J."/>
            <person name="Luo Z.H."/>
            <person name="Li M."/>
        </authorList>
    </citation>
    <scope>NUCLEOTIDE SEQUENCE [LARGE SCALE GENOMIC DNA]</scope>
    <source>
        <strain evidence="2">SpSt-1056</strain>
    </source>
</reference>
<keyword evidence="1" id="KW-1133">Transmembrane helix</keyword>
<feature type="transmembrane region" description="Helical" evidence="1">
    <location>
        <begin position="157"/>
        <end position="179"/>
    </location>
</feature>
<gene>
    <name evidence="2" type="ORF">ENM11_08950</name>
</gene>
<evidence type="ECO:0000256" key="1">
    <source>
        <dbReference type="SAM" id="Phobius"/>
    </source>
</evidence>
<feature type="transmembrane region" description="Helical" evidence="1">
    <location>
        <begin position="117"/>
        <end position="137"/>
    </location>
</feature>
<feature type="transmembrane region" description="Helical" evidence="1">
    <location>
        <begin position="186"/>
        <end position="204"/>
    </location>
</feature>
<dbReference type="PANTHER" id="PTHR39419">
    <property type="entry name" value="SLL0814 PROTEIN"/>
    <property type="match status" value="1"/>
</dbReference>
<feature type="transmembrane region" description="Helical" evidence="1">
    <location>
        <begin position="51"/>
        <end position="69"/>
    </location>
</feature>
<accession>A0A7C5QEN6</accession>
<dbReference type="AlphaFoldDB" id="A0A7C5QEN6"/>
<organism evidence="2">
    <name type="scientific">Caldiarchaeum subterraneum</name>
    <dbReference type="NCBI Taxonomy" id="311458"/>
    <lineage>
        <taxon>Archaea</taxon>
        <taxon>Nitrososphaerota</taxon>
        <taxon>Candidatus Caldarchaeales</taxon>
        <taxon>Candidatus Caldarchaeaceae</taxon>
        <taxon>Candidatus Caldarchaeum</taxon>
    </lineage>
</organism>